<organism evidence="2 3">
    <name type="scientific">Pseudosulfitobacter pseudonitzschiae</name>
    <dbReference type="NCBI Taxonomy" id="1402135"/>
    <lineage>
        <taxon>Bacteria</taxon>
        <taxon>Pseudomonadati</taxon>
        <taxon>Pseudomonadota</taxon>
        <taxon>Alphaproteobacteria</taxon>
        <taxon>Rhodobacterales</taxon>
        <taxon>Roseobacteraceae</taxon>
        <taxon>Pseudosulfitobacter</taxon>
    </lineage>
</organism>
<name>A0A073ITQ2_9RHOB</name>
<sequence length="203" mass="22523">MEKRDHWNSVYATKSEETVSWFQNDAQPSLDLILTHRDAAARGIVDIGAGTSRLVDRLLDNGVEDVTLLDLSDRSFDVVRDRLIGRDVQPTFVVQDVTDWRPARTSGVWHDRAAFHFLTNRASQDAYLSALKLATTPGSIVIMATFAEDGPERCSGLPVQRYSSEALSARVGPSFQPLETRKVGHRTPGGVTQSFQYSVFEAV</sequence>
<dbReference type="Pfam" id="PF13649">
    <property type="entry name" value="Methyltransf_25"/>
    <property type="match status" value="1"/>
</dbReference>
<dbReference type="InterPro" id="IPR029063">
    <property type="entry name" value="SAM-dependent_MTases_sf"/>
</dbReference>
<accession>A0A073ITQ2</accession>
<gene>
    <name evidence="2" type="ORF">SUH3_16165</name>
</gene>
<dbReference type="EMBL" id="JAMD01000031">
    <property type="protein sequence ID" value="KEJ93708.1"/>
    <property type="molecule type" value="Genomic_DNA"/>
</dbReference>
<protein>
    <recommendedName>
        <fullName evidence="1">Methyltransferase domain-containing protein</fullName>
    </recommendedName>
</protein>
<feature type="domain" description="Methyltransferase" evidence="1">
    <location>
        <begin position="44"/>
        <end position="131"/>
    </location>
</feature>
<dbReference type="CDD" id="cd02440">
    <property type="entry name" value="AdoMet_MTases"/>
    <property type="match status" value="1"/>
</dbReference>
<dbReference type="InterPro" id="IPR041698">
    <property type="entry name" value="Methyltransf_25"/>
</dbReference>
<dbReference type="Proteomes" id="UP000027746">
    <property type="component" value="Unassembled WGS sequence"/>
</dbReference>
<dbReference type="OrthoDB" id="9788660at2"/>
<dbReference type="AlphaFoldDB" id="A0A073ITQ2"/>
<proteinExistence type="predicted"/>
<evidence type="ECO:0000259" key="1">
    <source>
        <dbReference type="Pfam" id="PF13649"/>
    </source>
</evidence>
<keyword evidence="3" id="KW-1185">Reference proteome</keyword>
<dbReference type="Gene3D" id="3.40.50.150">
    <property type="entry name" value="Vaccinia Virus protein VP39"/>
    <property type="match status" value="1"/>
</dbReference>
<evidence type="ECO:0000313" key="3">
    <source>
        <dbReference type="Proteomes" id="UP000027746"/>
    </source>
</evidence>
<evidence type="ECO:0000313" key="2">
    <source>
        <dbReference type="EMBL" id="KEJ93708.1"/>
    </source>
</evidence>
<comment type="caution">
    <text evidence="2">The sequence shown here is derived from an EMBL/GenBank/DDBJ whole genome shotgun (WGS) entry which is preliminary data.</text>
</comment>
<dbReference type="RefSeq" id="WP_037931848.1">
    <property type="nucleotide sequence ID" value="NZ_CP054604.1"/>
</dbReference>
<dbReference type="SUPFAM" id="SSF53335">
    <property type="entry name" value="S-adenosyl-L-methionine-dependent methyltransferases"/>
    <property type="match status" value="1"/>
</dbReference>
<dbReference type="GeneID" id="68872279"/>
<reference evidence="2 3" key="1">
    <citation type="submission" date="2014-01" db="EMBL/GenBank/DDBJ databases">
        <title>Sulfitobacter sp. H3 (MCCC 1A00686) Genome Sequencing.</title>
        <authorList>
            <person name="Lai Q."/>
            <person name="Hong Z."/>
        </authorList>
    </citation>
    <scope>NUCLEOTIDE SEQUENCE [LARGE SCALE GENOMIC DNA]</scope>
    <source>
        <strain evidence="2 3">H3</strain>
    </source>
</reference>